<keyword evidence="2" id="KW-1185">Reference proteome</keyword>
<gene>
    <name evidence="1" type="ORF">GWI33_012729</name>
</gene>
<proteinExistence type="predicted"/>
<dbReference type="AlphaFoldDB" id="A0A834M8I6"/>
<name>A0A834M8I6_RHYFE</name>
<evidence type="ECO:0000313" key="2">
    <source>
        <dbReference type="Proteomes" id="UP000625711"/>
    </source>
</evidence>
<comment type="caution">
    <text evidence="1">The sequence shown here is derived from an EMBL/GenBank/DDBJ whole genome shotgun (WGS) entry which is preliminary data.</text>
</comment>
<dbReference type="Proteomes" id="UP000625711">
    <property type="component" value="Unassembled WGS sequence"/>
</dbReference>
<accession>A0A834M8I6</accession>
<protein>
    <submittedName>
        <fullName evidence="1">Uncharacterized protein</fullName>
    </submittedName>
</protein>
<sequence length="268" mass="30121">MVMDQFVTTYRKDYLWPYIKTLGVRPHPEINQYNRENAVPCECHNIARRGNNQHGHEQDILGPLAYQEESWSRLGPMGPLLDPKIYPAKVSSAPESHVSRFNQPNVFLQKLQEKYPFIYECLRTAPPDDLLARINKDRLSSTYQVDYCRKREYPSAPYDELLRAAGVEGSASCPEPIALPGDTCKIYRNSRVTDSGASRGGSHPCGGIHKAKEAAYCVGNCKGHFSSITPGATEYQDAISRLGNLIIRDRLHDPSVQKSGYYSKPSTK</sequence>
<organism evidence="1 2">
    <name type="scientific">Rhynchophorus ferrugineus</name>
    <name type="common">Red palm weevil</name>
    <name type="synonym">Curculio ferrugineus</name>
    <dbReference type="NCBI Taxonomy" id="354439"/>
    <lineage>
        <taxon>Eukaryota</taxon>
        <taxon>Metazoa</taxon>
        <taxon>Ecdysozoa</taxon>
        <taxon>Arthropoda</taxon>
        <taxon>Hexapoda</taxon>
        <taxon>Insecta</taxon>
        <taxon>Pterygota</taxon>
        <taxon>Neoptera</taxon>
        <taxon>Endopterygota</taxon>
        <taxon>Coleoptera</taxon>
        <taxon>Polyphaga</taxon>
        <taxon>Cucujiformia</taxon>
        <taxon>Curculionidae</taxon>
        <taxon>Dryophthorinae</taxon>
        <taxon>Rhynchophorus</taxon>
    </lineage>
</organism>
<reference evidence="1" key="1">
    <citation type="submission" date="2020-08" db="EMBL/GenBank/DDBJ databases">
        <title>Genome sequencing and assembly of the red palm weevil Rhynchophorus ferrugineus.</title>
        <authorList>
            <person name="Dias G.B."/>
            <person name="Bergman C.M."/>
            <person name="Manee M."/>
        </authorList>
    </citation>
    <scope>NUCLEOTIDE SEQUENCE</scope>
    <source>
        <strain evidence="1">AA-2017</strain>
        <tissue evidence="1">Whole larva</tissue>
    </source>
</reference>
<dbReference type="EMBL" id="JAACXV010012484">
    <property type="protein sequence ID" value="KAF7274603.1"/>
    <property type="molecule type" value="Genomic_DNA"/>
</dbReference>
<evidence type="ECO:0000313" key="1">
    <source>
        <dbReference type="EMBL" id="KAF7274603.1"/>
    </source>
</evidence>
<dbReference type="OrthoDB" id="686784at2759"/>